<feature type="chain" id="PRO_5046306794" evidence="1">
    <location>
        <begin position="20"/>
        <end position="236"/>
    </location>
</feature>
<dbReference type="EMBL" id="JAFMYW010000006">
    <property type="protein sequence ID" value="MBO0950908.1"/>
    <property type="molecule type" value="Genomic_DNA"/>
</dbReference>
<name>A0ABS3JN53_9BACT</name>
<accession>A0ABS3JN53</accession>
<feature type="domain" description="Outer membrane protein beta-barrel" evidence="2">
    <location>
        <begin position="19"/>
        <end position="186"/>
    </location>
</feature>
<dbReference type="InterPro" id="IPR025665">
    <property type="entry name" value="Beta-barrel_OMP_2"/>
</dbReference>
<evidence type="ECO:0000259" key="2">
    <source>
        <dbReference type="Pfam" id="PF13568"/>
    </source>
</evidence>
<comment type="caution">
    <text evidence="3">The sequence shown here is derived from an EMBL/GenBank/DDBJ whole genome shotgun (WGS) entry which is preliminary data.</text>
</comment>
<gene>
    <name evidence="3" type="ORF">J2I46_20115</name>
</gene>
<organism evidence="3 4">
    <name type="scientific">Fibrella forsythiae</name>
    <dbReference type="NCBI Taxonomy" id="2817061"/>
    <lineage>
        <taxon>Bacteria</taxon>
        <taxon>Pseudomonadati</taxon>
        <taxon>Bacteroidota</taxon>
        <taxon>Cytophagia</taxon>
        <taxon>Cytophagales</taxon>
        <taxon>Spirosomataceae</taxon>
        <taxon>Fibrella</taxon>
    </lineage>
</organism>
<sequence>MRKYLLFILGLACYAPMMAQQRWRIAPTLGVNTSSVSLSNAYKADLNSGTAKTDIGLAFKWQIGAFAEYPFTERLAFRTGLFYTPKGFNLTVKSTQANVPTITGSQKSYYLEIPLLVNVAVGQKGFRIVGGPVFGLALGGTSTIDPVRYLGNTIFEGQTASLTVGSSITDDLLPTDTGIIIGLVRERDRLGLPIELGVYSQIGLSNYNPSLTRQPSHSVRNTLFGLKASYFFEVGR</sequence>
<keyword evidence="4" id="KW-1185">Reference proteome</keyword>
<evidence type="ECO:0000313" key="3">
    <source>
        <dbReference type="EMBL" id="MBO0950908.1"/>
    </source>
</evidence>
<dbReference type="Pfam" id="PF13568">
    <property type="entry name" value="OMP_b-brl_2"/>
    <property type="match status" value="1"/>
</dbReference>
<dbReference type="RefSeq" id="WP_207330850.1">
    <property type="nucleotide sequence ID" value="NZ_JAFMYW010000006.1"/>
</dbReference>
<proteinExistence type="predicted"/>
<evidence type="ECO:0000256" key="1">
    <source>
        <dbReference type="SAM" id="SignalP"/>
    </source>
</evidence>
<protein>
    <submittedName>
        <fullName evidence="3">PorT family protein</fullName>
    </submittedName>
</protein>
<feature type="signal peptide" evidence="1">
    <location>
        <begin position="1"/>
        <end position="19"/>
    </location>
</feature>
<keyword evidence="1" id="KW-0732">Signal</keyword>
<dbReference type="Proteomes" id="UP000664628">
    <property type="component" value="Unassembled WGS sequence"/>
</dbReference>
<reference evidence="3 4" key="1">
    <citation type="submission" date="2021-03" db="EMBL/GenBank/DDBJ databases">
        <title>Fibrella sp. HMF5405 genome sequencing and assembly.</title>
        <authorList>
            <person name="Kang H."/>
            <person name="Kim H."/>
            <person name="Bae S."/>
            <person name="Joh K."/>
        </authorList>
    </citation>
    <scope>NUCLEOTIDE SEQUENCE [LARGE SCALE GENOMIC DNA]</scope>
    <source>
        <strain evidence="3 4">HMF5405</strain>
    </source>
</reference>
<evidence type="ECO:0000313" key="4">
    <source>
        <dbReference type="Proteomes" id="UP000664628"/>
    </source>
</evidence>